<organism evidence="1 2">
    <name type="scientific">Manihot esculenta</name>
    <name type="common">Cassava</name>
    <name type="synonym">Jatropha manihot</name>
    <dbReference type="NCBI Taxonomy" id="3983"/>
    <lineage>
        <taxon>Eukaryota</taxon>
        <taxon>Viridiplantae</taxon>
        <taxon>Streptophyta</taxon>
        <taxon>Embryophyta</taxon>
        <taxon>Tracheophyta</taxon>
        <taxon>Spermatophyta</taxon>
        <taxon>Magnoliopsida</taxon>
        <taxon>eudicotyledons</taxon>
        <taxon>Gunneridae</taxon>
        <taxon>Pentapetalae</taxon>
        <taxon>rosids</taxon>
        <taxon>fabids</taxon>
        <taxon>Malpighiales</taxon>
        <taxon>Euphorbiaceae</taxon>
        <taxon>Crotonoideae</taxon>
        <taxon>Manihoteae</taxon>
        <taxon>Manihot</taxon>
    </lineage>
</organism>
<reference evidence="2" key="1">
    <citation type="journal article" date="2016" name="Nat. Biotechnol.">
        <title>Sequencing wild and cultivated cassava and related species reveals extensive interspecific hybridization and genetic diversity.</title>
        <authorList>
            <person name="Bredeson J.V."/>
            <person name="Lyons J.B."/>
            <person name="Prochnik S.E."/>
            <person name="Wu G.A."/>
            <person name="Ha C.M."/>
            <person name="Edsinger-Gonzales E."/>
            <person name="Grimwood J."/>
            <person name="Schmutz J."/>
            <person name="Rabbi I.Y."/>
            <person name="Egesi C."/>
            <person name="Nauluvula P."/>
            <person name="Lebot V."/>
            <person name="Ndunguru J."/>
            <person name="Mkamilo G."/>
            <person name="Bart R.S."/>
            <person name="Setter T.L."/>
            <person name="Gleadow R.M."/>
            <person name="Kulakow P."/>
            <person name="Ferguson M.E."/>
            <person name="Rounsley S."/>
            <person name="Rokhsar D.S."/>
        </authorList>
    </citation>
    <scope>NUCLEOTIDE SEQUENCE [LARGE SCALE GENOMIC DNA]</scope>
    <source>
        <strain evidence="2">cv. AM560-2</strain>
    </source>
</reference>
<dbReference type="Proteomes" id="UP000091857">
    <property type="component" value="Chromosome 18"/>
</dbReference>
<evidence type="ECO:0000313" key="1">
    <source>
        <dbReference type="EMBL" id="OAY23206.2"/>
    </source>
</evidence>
<proteinExistence type="predicted"/>
<keyword evidence="2" id="KW-1185">Reference proteome</keyword>
<name>A0A2C9U164_MANES</name>
<accession>A0A2C9U164</accession>
<comment type="caution">
    <text evidence="1">The sequence shown here is derived from an EMBL/GenBank/DDBJ whole genome shotgun (WGS) entry which is preliminary data.</text>
</comment>
<dbReference type="EMBL" id="CM004404">
    <property type="protein sequence ID" value="OAY23206.2"/>
    <property type="molecule type" value="Genomic_DNA"/>
</dbReference>
<gene>
    <name evidence="1" type="ORF">MANES_18G058850v8</name>
</gene>
<protein>
    <submittedName>
        <fullName evidence="1">Uncharacterized protein</fullName>
    </submittedName>
</protein>
<evidence type="ECO:0000313" key="2">
    <source>
        <dbReference type="Proteomes" id="UP000091857"/>
    </source>
</evidence>
<dbReference type="AlphaFoldDB" id="A0A2C9U164"/>
<sequence length="187" mass="20333">MTPNPGILSSCLPTPVSNNVVFGNGHSLPVTHIGSNSFPLPSRDLLLKDVLVVPSLTHNLISVKKFARDNSCSVEFDPYGFCVKDLKTRTPLLSCSSPGDLYEFSPSSFSSSLSGGSTSLIASANSFELWHRRLGHPNSSILSNVMEVANTLAIIFNSLLLIMVSVCNFLVRIRHSKMARLNDYIAH</sequence>